<sequence length="25" mass="2818">RDRIEAKKKKRTSASPTGLKEFSPS</sequence>
<evidence type="ECO:0000313" key="2">
    <source>
        <dbReference type="EMBL" id="CAG7730434.1"/>
    </source>
</evidence>
<reference evidence="2" key="1">
    <citation type="submission" date="2021-06" db="EMBL/GenBank/DDBJ databases">
        <authorList>
            <person name="Hodson N. C."/>
            <person name="Mongue J. A."/>
            <person name="Jaron S. K."/>
        </authorList>
    </citation>
    <scope>NUCLEOTIDE SEQUENCE</scope>
</reference>
<evidence type="ECO:0000256" key="1">
    <source>
        <dbReference type="SAM" id="MobiDB-lite"/>
    </source>
</evidence>
<dbReference type="Proteomes" id="UP000708208">
    <property type="component" value="Unassembled WGS sequence"/>
</dbReference>
<gene>
    <name evidence="2" type="ORF">AFUS01_LOCUS19080</name>
</gene>
<accession>A0A8J2K6G1</accession>
<organism evidence="2 3">
    <name type="scientific">Allacma fusca</name>
    <dbReference type="NCBI Taxonomy" id="39272"/>
    <lineage>
        <taxon>Eukaryota</taxon>
        <taxon>Metazoa</taxon>
        <taxon>Ecdysozoa</taxon>
        <taxon>Arthropoda</taxon>
        <taxon>Hexapoda</taxon>
        <taxon>Collembola</taxon>
        <taxon>Symphypleona</taxon>
        <taxon>Sminthuridae</taxon>
        <taxon>Allacma</taxon>
    </lineage>
</organism>
<feature type="non-terminal residue" evidence="2">
    <location>
        <position position="25"/>
    </location>
</feature>
<feature type="region of interest" description="Disordered" evidence="1">
    <location>
        <begin position="1"/>
        <end position="25"/>
    </location>
</feature>
<evidence type="ECO:0000313" key="3">
    <source>
        <dbReference type="Proteomes" id="UP000708208"/>
    </source>
</evidence>
<feature type="compositionally biased region" description="Basic residues" evidence="1">
    <location>
        <begin position="1"/>
        <end position="12"/>
    </location>
</feature>
<name>A0A8J2K6G1_9HEXA</name>
<protein>
    <submittedName>
        <fullName evidence="2">Uncharacterized protein</fullName>
    </submittedName>
</protein>
<keyword evidence="3" id="KW-1185">Reference proteome</keyword>
<proteinExistence type="predicted"/>
<dbReference type="AlphaFoldDB" id="A0A8J2K6G1"/>
<feature type="non-terminal residue" evidence="2">
    <location>
        <position position="1"/>
    </location>
</feature>
<dbReference type="EMBL" id="CAJVCH010194251">
    <property type="protein sequence ID" value="CAG7730434.1"/>
    <property type="molecule type" value="Genomic_DNA"/>
</dbReference>
<comment type="caution">
    <text evidence="2">The sequence shown here is derived from an EMBL/GenBank/DDBJ whole genome shotgun (WGS) entry which is preliminary data.</text>
</comment>